<keyword evidence="2" id="KW-0812">Transmembrane</keyword>
<evidence type="ECO:0000313" key="4">
    <source>
        <dbReference type="Proteomes" id="UP000070133"/>
    </source>
</evidence>
<proteinExistence type="predicted"/>
<feature type="coiled-coil region" evidence="1">
    <location>
        <begin position="242"/>
        <end position="270"/>
    </location>
</feature>
<dbReference type="EMBL" id="LFZN01000280">
    <property type="protein sequence ID" value="KXS94545.1"/>
    <property type="molecule type" value="Genomic_DNA"/>
</dbReference>
<protein>
    <recommendedName>
        <fullName evidence="5">F-box domain-containing protein</fullName>
    </recommendedName>
</protein>
<comment type="caution">
    <text evidence="3">The sequence shown here is derived from an EMBL/GenBank/DDBJ whole genome shotgun (WGS) entry which is preliminary data.</text>
</comment>
<reference evidence="3 4" key="1">
    <citation type="submission" date="2015-07" db="EMBL/GenBank/DDBJ databases">
        <title>Comparative genomics of the Sigatoka disease complex on banana suggests a link between parallel evolutionary changes in Pseudocercospora fijiensis and Pseudocercospora eumusae and increased virulence on the banana host.</title>
        <authorList>
            <person name="Chang T.-C."/>
            <person name="Salvucci A."/>
            <person name="Crous P.W."/>
            <person name="Stergiopoulos I."/>
        </authorList>
    </citation>
    <scope>NUCLEOTIDE SEQUENCE [LARGE SCALE GENOMIC DNA]</scope>
    <source>
        <strain evidence="3 4">CBS 114824</strain>
    </source>
</reference>
<evidence type="ECO:0000256" key="2">
    <source>
        <dbReference type="SAM" id="Phobius"/>
    </source>
</evidence>
<dbReference type="AlphaFoldDB" id="A0A139GWF2"/>
<gene>
    <name evidence="3" type="ORF">AC578_7489</name>
</gene>
<dbReference type="Proteomes" id="UP000070133">
    <property type="component" value="Unassembled WGS sequence"/>
</dbReference>
<evidence type="ECO:0000256" key="1">
    <source>
        <dbReference type="SAM" id="Coils"/>
    </source>
</evidence>
<evidence type="ECO:0000313" key="3">
    <source>
        <dbReference type="EMBL" id="KXS94545.1"/>
    </source>
</evidence>
<keyword evidence="1" id="KW-0175">Coiled coil</keyword>
<sequence>MPSRSTQTIDPAIRSRFFAKLPRELRNEIYRLAYAAERNGVVKLGIKHDMIQAEWRNRDPFPKSIMRQHLFIRPLKSSDHFTEPVMHQFLVNKQYYREAVEEYFREFALDHRYLSFPAEKSTAVRQNLRFLDIKWSQSHLCKSIRNRDLPFYGLREFVSLRKLQIGVFDTVFQSFRNRIPCLHTYNDADFDRISDIDILLKVPALDTIRLLPAASNLPRDQQERDTLAANFDALQKYIDRRLEKAKKTRIKKEKKAAAKKEKVVVELDEEGIPVDVFDNSGQFDNPTSSGLKAPSRAPSELDWKFTDPPGLESHNAFEESWMSAFSKKYGAFLDVFAIMGIILLVLCLLSIAVRLTLPVIRVAV</sequence>
<organism evidence="3 4">
    <name type="scientific">Pseudocercospora eumusae</name>
    <dbReference type="NCBI Taxonomy" id="321146"/>
    <lineage>
        <taxon>Eukaryota</taxon>
        <taxon>Fungi</taxon>
        <taxon>Dikarya</taxon>
        <taxon>Ascomycota</taxon>
        <taxon>Pezizomycotina</taxon>
        <taxon>Dothideomycetes</taxon>
        <taxon>Dothideomycetidae</taxon>
        <taxon>Mycosphaerellales</taxon>
        <taxon>Mycosphaerellaceae</taxon>
        <taxon>Pseudocercospora</taxon>
    </lineage>
</organism>
<accession>A0A139GWF2</accession>
<keyword evidence="2" id="KW-1133">Transmembrane helix</keyword>
<feature type="transmembrane region" description="Helical" evidence="2">
    <location>
        <begin position="331"/>
        <end position="353"/>
    </location>
</feature>
<dbReference type="OrthoDB" id="3650721at2759"/>
<evidence type="ECO:0008006" key="5">
    <source>
        <dbReference type="Google" id="ProtNLM"/>
    </source>
</evidence>
<keyword evidence="4" id="KW-1185">Reference proteome</keyword>
<name>A0A139GWF2_9PEZI</name>
<keyword evidence="2" id="KW-0472">Membrane</keyword>